<evidence type="ECO:0000256" key="6">
    <source>
        <dbReference type="ARBA" id="ARBA00022989"/>
    </source>
</evidence>
<keyword evidence="11" id="KW-1185">Reference proteome</keyword>
<dbReference type="Proteomes" id="UP001164020">
    <property type="component" value="Chromosome"/>
</dbReference>
<evidence type="ECO:0000313" key="10">
    <source>
        <dbReference type="EMBL" id="WAP67615.1"/>
    </source>
</evidence>
<protein>
    <submittedName>
        <fullName evidence="10">ABC transporter permease</fullName>
    </submittedName>
</protein>
<evidence type="ECO:0000256" key="7">
    <source>
        <dbReference type="ARBA" id="ARBA00023136"/>
    </source>
</evidence>
<proteinExistence type="inferred from homology"/>
<evidence type="ECO:0000256" key="8">
    <source>
        <dbReference type="RuleBase" id="RU363032"/>
    </source>
</evidence>
<feature type="transmembrane region" description="Helical" evidence="8">
    <location>
        <begin position="154"/>
        <end position="176"/>
    </location>
</feature>
<sequence>MIAEFFRPDGRHLSKAGITLLMLPFFALIFFAFLYPLVSLLSISVLEPQPTLENYRKVVDNPIYLTVLLRTLWIALLVSLLSLALAFPVAWLMARSKGPKVAFITACILLPFWSSVLVRTAAWAVLLQRHGLINEGLQLIGITSEPVRLLYTQGAVVVAMTHVLMPFMVLPIYGALRNIPADYARAAAICGANPLRTFREVYLPLTMPGIIGGFILVFLTSLGYFITPALLGSPQEMMIATLISQQIREYLDWPFAAALVGVLTLFVTVITLAFSKVFRFDRMMGGAA</sequence>
<feature type="transmembrane region" description="Helical" evidence="8">
    <location>
        <begin position="20"/>
        <end position="43"/>
    </location>
</feature>
<evidence type="ECO:0000256" key="1">
    <source>
        <dbReference type="ARBA" id="ARBA00004651"/>
    </source>
</evidence>
<dbReference type="PANTHER" id="PTHR42929">
    <property type="entry name" value="INNER MEMBRANE ABC TRANSPORTER PERMEASE PROTEIN YDCU-RELATED-RELATED"/>
    <property type="match status" value="1"/>
</dbReference>
<feature type="transmembrane region" description="Helical" evidence="8">
    <location>
        <begin position="201"/>
        <end position="226"/>
    </location>
</feature>
<feature type="transmembrane region" description="Helical" evidence="8">
    <location>
        <begin position="101"/>
        <end position="126"/>
    </location>
</feature>
<dbReference type="SUPFAM" id="SSF161098">
    <property type="entry name" value="MetI-like"/>
    <property type="match status" value="1"/>
</dbReference>
<evidence type="ECO:0000256" key="2">
    <source>
        <dbReference type="ARBA" id="ARBA00007069"/>
    </source>
</evidence>
<evidence type="ECO:0000256" key="4">
    <source>
        <dbReference type="ARBA" id="ARBA00022475"/>
    </source>
</evidence>
<dbReference type="InterPro" id="IPR000515">
    <property type="entry name" value="MetI-like"/>
</dbReference>
<comment type="subcellular location">
    <subcellularLocation>
        <location evidence="1 8">Cell membrane</location>
        <topology evidence="1 8">Multi-pass membrane protein</topology>
    </subcellularLocation>
</comment>
<accession>A0ABY7BY76</accession>
<feature type="transmembrane region" description="Helical" evidence="8">
    <location>
        <begin position="253"/>
        <end position="274"/>
    </location>
</feature>
<keyword evidence="3 8" id="KW-0813">Transport</keyword>
<keyword evidence="6 8" id="KW-1133">Transmembrane helix</keyword>
<keyword evidence="7 8" id="KW-0472">Membrane</keyword>
<dbReference type="PANTHER" id="PTHR42929:SF5">
    <property type="entry name" value="ABC TRANSPORTER PERMEASE PROTEIN"/>
    <property type="match status" value="1"/>
</dbReference>
<keyword evidence="5 8" id="KW-0812">Transmembrane</keyword>
<dbReference type="Gene3D" id="1.10.3720.10">
    <property type="entry name" value="MetI-like"/>
    <property type="match status" value="1"/>
</dbReference>
<organism evidence="10 11">
    <name type="scientific">Jiella pelagia</name>
    <dbReference type="NCBI Taxonomy" id="2986949"/>
    <lineage>
        <taxon>Bacteria</taxon>
        <taxon>Pseudomonadati</taxon>
        <taxon>Pseudomonadota</taxon>
        <taxon>Alphaproteobacteria</taxon>
        <taxon>Hyphomicrobiales</taxon>
        <taxon>Aurantimonadaceae</taxon>
        <taxon>Jiella</taxon>
    </lineage>
</organism>
<dbReference type="PROSITE" id="PS50928">
    <property type="entry name" value="ABC_TM1"/>
    <property type="match status" value="1"/>
</dbReference>
<name>A0ABY7BY76_9HYPH</name>
<dbReference type="Pfam" id="PF00528">
    <property type="entry name" value="BPD_transp_1"/>
    <property type="match status" value="1"/>
</dbReference>
<gene>
    <name evidence="10" type="ORF">OH818_19265</name>
</gene>
<feature type="domain" description="ABC transmembrane type-1" evidence="9">
    <location>
        <begin position="68"/>
        <end position="274"/>
    </location>
</feature>
<evidence type="ECO:0000256" key="3">
    <source>
        <dbReference type="ARBA" id="ARBA00022448"/>
    </source>
</evidence>
<evidence type="ECO:0000313" key="11">
    <source>
        <dbReference type="Proteomes" id="UP001164020"/>
    </source>
</evidence>
<dbReference type="EMBL" id="CP114029">
    <property type="protein sequence ID" value="WAP67615.1"/>
    <property type="molecule type" value="Genomic_DNA"/>
</dbReference>
<dbReference type="CDD" id="cd06261">
    <property type="entry name" value="TM_PBP2"/>
    <property type="match status" value="1"/>
</dbReference>
<dbReference type="InterPro" id="IPR035906">
    <property type="entry name" value="MetI-like_sf"/>
</dbReference>
<evidence type="ECO:0000256" key="5">
    <source>
        <dbReference type="ARBA" id="ARBA00022692"/>
    </source>
</evidence>
<evidence type="ECO:0000259" key="9">
    <source>
        <dbReference type="PROSITE" id="PS50928"/>
    </source>
</evidence>
<feature type="transmembrane region" description="Helical" evidence="8">
    <location>
        <begin position="63"/>
        <end position="94"/>
    </location>
</feature>
<keyword evidence="4" id="KW-1003">Cell membrane</keyword>
<comment type="similarity">
    <text evidence="2">Belongs to the binding-protein-dependent transport system permease family. CysTW subfamily.</text>
</comment>
<reference evidence="10" key="1">
    <citation type="submission" date="2022-12" db="EMBL/GenBank/DDBJ databases">
        <title>Jiella pelagia sp. nov., isolated from phosphonate enriched culture of Northwest Pacific surface seawater.</title>
        <authorList>
            <person name="Shin D.Y."/>
            <person name="Hwang C.Y."/>
        </authorList>
    </citation>
    <scope>NUCLEOTIDE SEQUENCE</scope>
    <source>
        <strain evidence="10">HL-NP1</strain>
    </source>
</reference>